<accession>A0A6G2BEI7</accession>
<dbReference type="Pfam" id="PF04542">
    <property type="entry name" value="Sigma70_r2"/>
    <property type="match status" value="1"/>
</dbReference>
<dbReference type="SUPFAM" id="SSF88946">
    <property type="entry name" value="Sigma2 domain of RNA polymerase sigma factors"/>
    <property type="match status" value="1"/>
</dbReference>
<reference evidence="7 8" key="1">
    <citation type="submission" date="2019-11" db="EMBL/GenBank/DDBJ databases">
        <authorList>
            <person name="Yuan L."/>
        </authorList>
    </citation>
    <scope>NUCLEOTIDE SEQUENCE [LARGE SCALE GENOMIC DNA]</scope>
    <source>
        <strain evidence="7 8">TRM43335</strain>
    </source>
</reference>
<dbReference type="SUPFAM" id="SSF88659">
    <property type="entry name" value="Sigma3 and sigma4 domains of RNA polymerase sigma factors"/>
    <property type="match status" value="1"/>
</dbReference>
<keyword evidence="3" id="KW-0731">Sigma factor</keyword>
<comment type="similarity">
    <text evidence="1">Belongs to the sigma-70 factor family. ECF subfamily.</text>
</comment>
<sequence length="210" mass="22548">MSDVADGGGNGVPRETLGDLNAAVLGVQRGDEAAFRVVYRSLNPELLRYAAVIVGQDAEDVVAETWLQIARDVLRFRGDGAAFRRFALAVTRNRARDVLRRRKRRVQEITVPTEELPEPRAAGAPGGAVAPDTAEVAGAELSTREIVSLIATLPGPQAEAVLLRVVLDLDTRSTAEILGKRPGAVAMALSRGLKKLARLVERPEATAVRR</sequence>
<evidence type="ECO:0000313" key="7">
    <source>
        <dbReference type="EMBL" id="MTE20695.1"/>
    </source>
</evidence>
<dbReference type="InterPro" id="IPR013325">
    <property type="entry name" value="RNA_pol_sigma_r2"/>
</dbReference>
<proteinExistence type="inferred from homology"/>
<organism evidence="7 8">
    <name type="scientific">Streptomyces taklimakanensis</name>
    <dbReference type="NCBI Taxonomy" id="2569853"/>
    <lineage>
        <taxon>Bacteria</taxon>
        <taxon>Bacillati</taxon>
        <taxon>Actinomycetota</taxon>
        <taxon>Actinomycetes</taxon>
        <taxon>Kitasatosporales</taxon>
        <taxon>Streptomycetaceae</taxon>
        <taxon>Streptomyces</taxon>
    </lineage>
</organism>
<evidence type="ECO:0000256" key="3">
    <source>
        <dbReference type="ARBA" id="ARBA00023082"/>
    </source>
</evidence>
<keyword evidence="4" id="KW-0804">Transcription</keyword>
<name>A0A6G2BEI7_9ACTN</name>
<comment type="caution">
    <text evidence="7">The sequence shown here is derived from an EMBL/GenBank/DDBJ whole genome shotgun (WGS) entry which is preliminary data.</text>
</comment>
<dbReference type="PANTHER" id="PTHR43133:SF66">
    <property type="entry name" value="ECF RNA POLYMERASE SIGMA FACTOR SIGK"/>
    <property type="match status" value="1"/>
</dbReference>
<evidence type="ECO:0000256" key="1">
    <source>
        <dbReference type="ARBA" id="ARBA00010641"/>
    </source>
</evidence>
<dbReference type="GO" id="GO:0003677">
    <property type="term" value="F:DNA binding"/>
    <property type="evidence" value="ECO:0007669"/>
    <property type="project" value="InterPro"/>
</dbReference>
<evidence type="ECO:0000259" key="5">
    <source>
        <dbReference type="Pfam" id="PF04542"/>
    </source>
</evidence>
<dbReference type="GO" id="GO:0016987">
    <property type="term" value="F:sigma factor activity"/>
    <property type="evidence" value="ECO:0007669"/>
    <property type="project" value="UniProtKB-KW"/>
</dbReference>
<evidence type="ECO:0000256" key="2">
    <source>
        <dbReference type="ARBA" id="ARBA00023015"/>
    </source>
</evidence>
<dbReference type="InterPro" id="IPR013324">
    <property type="entry name" value="RNA_pol_sigma_r3/r4-like"/>
</dbReference>
<protein>
    <submittedName>
        <fullName evidence="7">Sigma-70 family RNA polymerase sigma factor</fullName>
    </submittedName>
</protein>
<dbReference type="Gene3D" id="1.10.1740.10">
    <property type="match status" value="1"/>
</dbReference>
<evidence type="ECO:0000256" key="4">
    <source>
        <dbReference type="ARBA" id="ARBA00023163"/>
    </source>
</evidence>
<evidence type="ECO:0000259" key="6">
    <source>
        <dbReference type="Pfam" id="PF08281"/>
    </source>
</evidence>
<keyword evidence="8" id="KW-1185">Reference proteome</keyword>
<dbReference type="Gene3D" id="1.10.10.10">
    <property type="entry name" value="Winged helix-like DNA-binding domain superfamily/Winged helix DNA-binding domain"/>
    <property type="match status" value="1"/>
</dbReference>
<dbReference type="InterPro" id="IPR013249">
    <property type="entry name" value="RNA_pol_sigma70_r4_t2"/>
</dbReference>
<dbReference type="Pfam" id="PF08281">
    <property type="entry name" value="Sigma70_r4_2"/>
    <property type="match status" value="1"/>
</dbReference>
<keyword evidence="2" id="KW-0805">Transcription regulation</keyword>
<dbReference type="InterPro" id="IPR036388">
    <property type="entry name" value="WH-like_DNA-bd_sf"/>
</dbReference>
<dbReference type="EMBL" id="WIXO01000001">
    <property type="protein sequence ID" value="MTE20695.1"/>
    <property type="molecule type" value="Genomic_DNA"/>
</dbReference>
<feature type="domain" description="RNA polymerase sigma factor 70 region 4 type 2" evidence="6">
    <location>
        <begin position="144"/>
        <end position="196"/>
    </location>
</feature>
<evidence type="ECO:0000313" key="8">
    <source>
        <dbReference type="Proteomes" id="UP000473014"/>
    </source>
</evidence>
<dbReference type="InterPro" id="IPR007627">
    <property type="entry name" value="RNA_pol_sigma70_r2"/>
</dbReference>
<dbReference type="InterPro" id="IPR039425">
    <property type="entry name" value="RNA_pol_sigma-70-like"/>
</dbReference>
<dbReference type="RefSeq" id="WP_162466289.1">
    <property type="nucleotide sequence ID" value="NZ_WIXO01000001.1"/>
</dbReference>
<dbReference type="PANTHER" id="PTHR43133">
    <property type="entry name" value="RNA POLYMERASE ECF-TYPE SIGMA FACTO"/>
    <property type="match status" value="1"/>
</dbReference>
<dbReference type="Proteomes" id="UP000473014">
    <property type="component" value="Unassembled WGS sequence"/>
</dbReference>
<gene>
    <name evidence="7" type="ORF">F0L17_16575</name>
</gene>
<dbReference type="NCBIfam" id="TIGR02937">
    <property type="entry name" value="sigma70-ECF"/>
    <property type="match status" value="1"/>
</dbReference>
<feature type="domain" description="RNA polymerase sigma-70 region 2" evidence="5">
    <location>
        <begin position="39"/>
        <end position="105"/>
    </location>
</feature>
<dbReference type="GO" id="GO:0006352">
    <property type="term" value="P:DNA-templated transcription initiation"/>
    <property type="evidence" value="ECO:0007669"/>
    <property type="project" value="InterPro"/>
</dbReference>
<dbReference type="AlphaFoldDB" id="A0A6G2BEI7"/>
<dbReference type="InterPro" id="IPR014284">
    <property type="entry name" value="RNA_pol_sigma-70_dom"/>
</dbReference>